<comment type="caution">
    <text evidence="13">The sequence shown here is derived from an EMBL/GenBank/DDBJ whole genome shotgun (WGS) entry which is preliminary data.</text>
</comment>
<keyword evidence="6 13" id="KW-0418">Kinase</keyword>
<evidence type="ECO:0000256" key="1">
    <source>
        <dbReference type="ARBA" id="ARBA00005505"/>
    </source>
</evidence>
<evidence type="ECO:0000256" key="8">
    <source>
        <dbReference type="ARBA" id="ARBA00047899"/>
    </source>
</evidence>
<dbReference type="EC" id="2.7.11.1" evidence="2"/>
<keyword evidence="5 10" id="KW-0547">Nucleotide-binding</keyword>
<evidence type="ECO:0000256" key="3">
    <source>
        <dbReference type="ARBA" id="ARBA00022527"/>
    </source>
</evidence>
<dbReference type="InterPro" id="IPR011009">
    <property type="entry name" value="Kinase-like_dom_sf"/>
</dbReference>
<feature type="region of interest" description="Disordered" evidence="11">
    <location>
        <begin position="141"/>
        <end position="177"/>
    </location>
</feature>
<sequence length="620" mass="70256">MERAHEPQPCELLKCTPITAKIHPHPLDETPGGADEIVEGRREKKKSCWISFLHFFRRRAGKYDLAKAEKVNQSEAESYRSLTDDQTSLQHTPTVEIHDHKETPASEVLPAVEELLEQDVLGLIKEDLNEFPVSEVLITAEEQPEQDVHQPQDVDGSVSSSEDEQAEELETDQISLQQVVEIPHSEVLTAAEEQLEQDNLQPEDSHTPVSLIEEALQEGSVSEVPISAEEQLEQDVLQLQDSDAPVSSSEDDQAEELETDQTSLQQIVEIHDHEEPSISEVLSTVDEHLEQDVLQPQDVHSPVNSTGDDEVEESDNSHIFWRYEFAQKLGEGGNGCVHAGTRCKDGLKVAVKIAEKMPHMQYIRVPGHPRLLPIEIGLTLMANKGPSVPEIIKLLDWQEDPDHYVMVLERPMPSMSMFNFVKLRRRLDEGMAQHFMRQIIHAAKICCERGVFHRDIKMENLLVNPDTLEVKLIDFGCGALMMDSAYVAFNGTKMFCPPEFDVDGRYHAKPATVWSLGILLFVMVCGYYPDDKDLHMISKNDWSNPDLSQECCQMICSCLQSDPQRRLILEEMQLHDWFKALNSCLVDATVKVTLRSSVTLGRVDSLWAPLRWDQWKVQVI</sequence>
<feature type="compositionally biased region" description="Acidic residues" evidence="11">
    <location>
        <begin position="249"/>
        <end position="259"/>
    </location>
</feature>
<comment type="catalytic activity">
    <reaction evidence="8">
        <text>L-threonyl-[protein] + ATP = O-phospho-L-threonyl-[protein] + ADP + H(+)</text>
        <dbReference type="Rhea" id="RHEA:46608"/>
        <dbReference type="Rhea" id="RHEA-COMP:11060"/>
        <dbReference type="Rhea" id="RHEA-COMP:11605"/>
        <dbReference type="ChEBI" id="CHEBI:15378"/>
        <dbReference type="ChEBI" id="CHEBI:30013"/>
        <dbReference type="ChEBI" id="CHEBI:30616"/>
        <dbReference type="ChEBI" id="CHEBI:61977"/>
        <dbReference type="ChEBI" id="CHEBI:456216"/>
        <dbReference type="EC" id="2.7.11.1"/>
    </reaction>
</comment>
<evidence type="ECO:0000313" key="13">
    <source>
        <dbReference type="EMBL" id="KAI2651895.1"/>
    </source>
</evidence>
<feature type="binding site" evidence="10">
    <location>
        <position position="352"/>
    </location>
    <ligand>
        <name>ATP</name>
        <dbReference type="ChEBI" id="CHEBI:30616"/>
    </ligand>
</feature>
<dbReference type="Pfam" id="PF00069">
    <property type="entry name" value="Pkinase"/>
    <property type="match status" value="1"/>
</dbReference>
<dbReference type="Gene3D" id="1.10.510.10">
    <property type="entry name" value="Transferase(Phosphotransferase) domain 1"/>
    <property type="match status" value="1"/>
</dbReference>
<organism evidence="13 14">
    <name type="scientific">Labeo rohita</name>
    <name type="common">Indian major carp</name>
    <name type="synonym">Cyprinus rohita</name>
    <dbReference type="NCBI Taxonomy" id="84645"/>
    <lineage>
        <taxon>Eukaryota</taxon>
        <taxon>Metazoa</taxon>
        <taxon>Chordata</taxon>
        <taxon>Craniata</taxon>
        <taxon>Vertebrata</taxon>
        <taxon>Euteleostomi</taxon>
        <taxon>Actinopterygii</taxon>
        <taxon>Neopterygii</taxon>
        <taxon>Teleostei</taxon>
        <taxon>Ostariophysi</taxon>
        <taxon>Cypriniformes</taxon>
        <taxon>Cyprinidae</taxon>
        <taxon>Labeoninae</taxon>
        <taxon>Labeonini</taxon>
        <taxon>Labeo</taxon>
    </lineage>
</organism>
<evidence type="ECO:0000256" key="6">
    <source>
        <dbReference type="ARBA" id="ARBA00022777"/>
    </source>
</evidence>
<protein>
    <recommendedName>
        <fullName evidence="2">non-specific serine/threonine protein kinase</fullName>
        <ecNumber evidence="2">2.7.11.1</ecNumber>
    </recommendedName>
</protein>
<dbReference type="Proteomes" id="UP000830375">
    <property type="component" value="Unassembled WGS sequence"/>
</dbReference>
<dbReference type="SUPFAM" id="SSF56112">
    <property type="entry name" value="Protein kinase-like (PK-like)"/>
    <property type="match status" value="1"/>
</dbReference>
<gene>
    <name evidence="13" type="ORF">H4Q32_014677</name>
</gene>
<evidence type="ECO:0000313" key="14">
    <source>
        <dbReference type="Proteomes" id="UP000830375"/>
    </source>
</evidence>
<dbReference type="PROSITE" id="PS00107">
    <property type="entry name" value="PROTEIN_KINASE_ATP"/>
    <property type="match status" value="1"/>
</dbReference>
<accession>A0ABQ8LMK5</accession>
<dbReference type="PANTHER" id="PTHR22984:SF11">
    <property type="entry name" value="AURORA KINASE-RELATED"/>
    <property type="match status" value="1"/>
</dbReference>
<keyword evidence="7 10" id="KW-0067">ATP-binding</keyword>
<keyword evidence="4" id="KW-0808">Transferase</keyword>
<dbReference type="Gene3D" id="3.30.200.20">
    <property type="entry name" value="Phosphorylase Kinase, domain 1"/>
    <property type="match status" value="1"/>
</dbReference>
<feature type="domain" description="Protein kinase" evidence="12">
    <location>
        <begin position="323"/>
        <end position="578"/>
    </location>
</feature>
<dbReference type="GO" id="GO:0016301">
    <property type="term" value="F:kinase activity"/>
    <property type="evidence" value="ECO:0007669"/>
    <property type="project" value="UniProtKB-KW"/>
</dbReference>
<comment type="catalytic activity">
    <reaction evidence="9">
        <text>L-seryl-[protein] + ATP = O-phospho-L-seryl-[protein] + ADP + H(+)</text>
        <dbReference type="Rhea" id="RHEA:17989"/>
        <dbReference type="Rhea" id="RHEA-COMP:9863"/>
        <dbReference type="Rhea" id="RHEA-COMP:11604"/>
        <dbReference type="ChEBI" id="CHEBI:15378"/>
        <dbReference type="ChEBI" id="CHEBI:29999"/>
        <dbReference type="ChEBI" id="CHEBI:30616"/>
        <dbReference type="ChEBI" id="CHEBI:83421"/>
        <dbReference type="ChEBI" id="CHEBI:456216"/>
        <dbReference type="EC" id="2.7.11.1"/>
    </reaction>
</comment>
<dbReference type="InterPro" id="IPR017441">
    <property type="entry name" value="Protein_kinase_ATP_BS"/>
</dbReference>
<evidence type="ECO:0000256" key="4">
    <source>
        <dbReference type="ARBA" id="ARBA00022679"/>
    </source>
</evidence>
<feature type="compositionally biased region" description="Acidic residues" evidence="11">
    <location>
        <begin position="161"/>
        <end position="171"/>
    </location>
</feature>
<evidence type="ECO:0000256" key="10">
    <source>
        <dbReference type="PROSITE-ProRule" id="PRU10141"/>
    </source>
</evidence>
<dbReference type="PROSITE" id="PS50011">
    <property type="entry name" value="PROTEIN_KINASE_DOM"/>
    <property type="match status" value="1"/>
</dbReference>
<feature type="region of interest" description="Disordered" evidence="11">
    <location>
        <begin position="240"/>
        <end position="261"/>
    </location>
</feature>
<name>A0ABQ8LMK5_LABRO</name>
<evidence type="ECO:0000259" key="12">
    <source>
        <dbReference type="PROSITE" id="PS50011"/>
    </source>
</evidence>
<dbReference type="SMART" id="SM00220">
    <property type="entry name" value="S_TKc"/>
    <property type="match status" value="1"/>
</dbReference>
<reference evidence="13 14" key="1">
    <citation type="submission" date="2022-01" db="EMBL/GenBank/DDBJ databases">
        <title>A high-quality chromosome-level genome assembly of rohu carp, Labeo rohita.</title>
        <authorList>
            <person name="Arick M.A. II"/>
            <person name="Hsu C.-Y."/>
            <person name="Magbanua Z."/>
            <person name="Pechanova O."/>
            <person name="Grover C."/>
            <person name="Miller E."/>
            <person name="Thrash A."/>
            <person name="Ezzel L."/>
            <person name="Alam S."/>
            <person name="Benzie J."/>
            <person name="Hamilton M."/>
            <person name="Karsi A."/>
            <person name="Lawrence M.L."/>
            <person name="Peterson D.G."/>
        </authorList>
    </citation>
    <scope>NUCLEOTIDE SEQUENCE [LARGE SCALE GENOMIC DNA]</scope>
    <source>
        <strain evidence="14">BAU-BD-2019</strain>
        <tissue evidence="13">Blood</tissue>
    </source>
</reference>
<comment type="similarity">
    <text evidence="1">Belongs to the protein kinase superfamily. CAMK Ser/Thr protein kinase family. PIM subfamily.</text>
</comment>
<dbReference type="PANTHER" id="PTHR22984">
    <property type="entry name" value="SERINE/THREONINE-PROTEIN KINASE PIM"/>
    <property type="match status" value="1"/>
</dbReference>
<keyword evidence="14" id="KW-1185">Reference proteome</keyword>
<evidence type="ECO:0000256" key="7">
    <source>
        <dbReference type="ARBA" id="ARBA00022840"/>
    </source>
</evidence>
<dbReference type="InterPro" id="IPR000719">
    <property type="entry name" value="Prot_kinase_dom"/>
</dbReference>
<dbReference type="PROSITE" id="PS00108">
    <property type="entry name" value="PROTEIN_KINASE_ST"/>
    <property type="match status" value="1"/>
</dbReference>
<evidence type="ECO:0000256" key="9">
    <source>
        <dbReference type="ARBA" id="ARBA00048679"/>
    </source>
</evidence>
<evidence type="ECO:0000256" key="11">
    <source>
        <dbReference type="SAM" id="MobiDB-lite"/>
    </source>
</evidence>
<dbReference type="InterPro" id="IPR008271">
    <property type="entry name" value="Ser/Thr_kinase_AS"/>
</dbReference>
<dbReference type="EMBL" id="JACTAM010000020">
    <property type="protein sequence ID" value="KAI2651895.1"/>
    <property type="molecule type" value="Genomic_DNA"/>
</dbReference>
<evidence type="ECO:0000256" key="5">
    <source>
        <dbReference type="ARBA" id="ARBA00022741"/>
    </source>
</evidence>
<keyword evidence="3" id="KW-0723">Serine/threonine-protein kinase</keyword>
<proteinExistence type="inferred from homology"/>
<dbReference type="InterPro" id="IPR051138">
    <property type="entry name" value="PIM_Ser/Thr_kinase"/>
</dbReference>
<evidence type="ECO:0000256" key="2">
    <source>
        <dbReference type="ARBA" id="ARBA00012513"/>
    </source>
</evidence>